<evidence type="ECO:0000313" key="2">
    <source>
        <dbReference type="Proteomes" id="UP000824881"/>
    </source>
</evidence>
<reference evidence="1 2" key="1">
    <citation type="journal article" date="2021" name="Appl. Environ. Microbiol.">
        <title>Genetic linkage and physical mapping for an oyster mushroom Pleurotus cornucopiae and QTL analysis for the trait cap color.</title>
        <authorList>
            <person name="Zhang Y."/>
            <person name="Gao W."/>
            <person name="Sonnenberg A."/>
            <person name="Chen Q."/>
            <person name="Zhang J."/>
            <person name="Huang C."/>
        </authorList>
    </citation>
    <scope>NUCLEOTIDE SEQUENCE [LARGE SCALE GENOMIC DNA]</scope>
    <source>
        <strain evidence="1">CCMSSC00406</strain>
    </source>
</reference>
<protein>
    <submittedName>
        <fullName evidence="1">Uncharacterized protein</fullName>
    </submittedName>
</protein>
<sequence>MHELPPELIFLILRELKGYKGALEKCSLVCSAWREICIPFLFHDLRLFDSPSRIRAYRLLMFHAPHLRPHVQKLSLLSPSMVMGEADSKSDEERELLLSLIEALPKLNTLHSDVYSWTDDWCLRIPRCSSITALHIWDPYSLTANTPPWLLKLLRETADTLRSLSLGGLFFQQISLEGVVDRRVALPNPMNALEALRIQTCYNLPFHPEVITMPNLQVLECRKHRQMAFCESLPASLKTLVVDTAFSGGLPNSAENVCLVGERMDNASALRALSSLHSPTEIKHLELFLSRWIQATPDYVPISSEVLDFVLDLCQNGSLQEFTVTFSEGDPRESMELDDKLSKLESLGVLNLRIGFPSQLLPACSHSYYI</sequence>
<name>A0ACB7J5E0_PLECO</name>
<accession>A0ACB7J5E0</accession>
<keyword evidence="2" id="KW-1185">Reference proteome</keyword>
<dbReference type="Proteomes" id="UP000824881">
    <property type="component" value="Unassembled WGS sequence"/>
</dbReference>
<comment type="caution">
    <text evidence="1">The sequence shown here is derived from an EMBL/GenBank/DDBJ whole genome shotgun (WGS) entry which is preliminary data.</text>
</comment>
<evidence type="ECO:0000313" key="1">
    <source>
        <dbReference type="EMBL" id="KAG9225009.1"/>
    </source>
</evidence>
<organism evidence="1 2">
    <name type="scientific">Pleurotus cornucopiae</name>
    <name type="common">Cornucopia mushroom</name>
    <dbReference type="NCBI Taxonomy" id="5321"/>
    <lineage>
        <taxon>Eukaryota</taxon>
        <taxon>Fungi</taxon>
        <taxon>Dikarya</taxon>
        <taxon>Basidiomycota</taxon>
        <taxon>Agaricomycotina</taxon>
        <taxon>Agaricomycetes</taxon>
        <taxon>Agaricomycetidae</taxon>
        <taxon>Agaricales</taxon>
        <taxon>Pleurotineae</taxon>
        <taxon>Pleurotaceae</taxon>
        <taxon>Pleurotus</taxon>
    </lineage>
</organism>
<dbReference type="EMBL" id="WQMT02000003">
    <property type="protein sequence ID" value="KAG9225009.1"/>
    <property type="molecule type" value="Genomic_DNA"/>
</dbReference>
<proteinExistence type="predicted"/>
<gene>
    <name evidence="1" type="ORF">CCMSSC00406_0001840</name>
</gene>